<evidence type="ECO:0000313" key="2">
    <source>
        <dbReference type="EMBL" id="UQF80121.1"/>
    </source>
</evidence>
<name>A0A2N6V530_9ACTO</name>
<dbReference type="KEGG" id="agh:M3I41_02245"/>
<organism evidence="2 3">
    <name type="scientific">Actinomyces graevenitzii</name>
    <dbReference type="NCBI Taxonomy" id="55565"/>
    <lineage>
        <taxon>Bacteria</taxon>
        <taxon>Bacillati</taxon>
        <taxon>Actinomycetota</taxon>
        <taxon>Actinomycetes</taxon>
        <taxon>Actinomycetales</taxon>
        <taxon>Actinomycetaceae</taxon>
        <taxon>Actinomyces</taxon>
    </lineage>
</organism>
<gene>
    <name evidence="2" type="ORF">M3I41_02245</name>
</gene>
<dbReference type="InterPro" id="IPR011009">
    <property type="entry name" value="Kinase-like_dom_sf"/>
</dbReference>
<dbReference type="SUPFAM" id="SSF56112">
    <property type="entry name" value="Protein kinase-like (PK-like)"/>
    <property type="match status" value="1"/>
</dbReference>
<proteinExistence type="predicted"/>
<evidence type="ECO:0000259" key="1">
    <source>
        <dbReference type="Pfam" id="PF01636"/>
    </source>
</evidence>
<dbReference type="EMBL" id="CP097095">
    <property type="protein sequence ID" value="UQF80121.1"/>
    <property type="molecule type" value="Genomic_DNA"/>
</dbReference>
<protein>
    <submittedName>
        <fullName evidence="2">Aminoglycoside phosphotransferase family protein</fullName>
    </submittedName>
</protein>
<dbReference type="InterPro" id="IPR002575">
    <property type="entry name" value="Aminoglycoside_PTrfase"/>
</dbReference>
<accession>A0A2N6V530</accession>
<dbReference type="Gene3D" id="3.90.1200.10">
    <property type="match status" value="1"/>
</dbReference>
<sequence>MFGGNERDQVALLTGPGVNSILGAALAPLGLELVTSRVHSVHHRPGAGVTVGYTAVVRGLAGIRGTEYLCATTAHLKRPDAPGLVRVDTGVTPVYVWRHPGDPELPALAVACTPSLLSARLGEQVSTRMVAYRPTRRAVVKVSYADGSGAFAKVLRPGHSHSLAERHRMLTAAGVPSPRVLRDDPDGLVLLTVGPGRPLSNLLAGGMSSNDASDMFMRITELLDALPSEALTLPTHPAWSERVHHYAHAASTVLPAYAGRINAIADGVAELMADSDPGPVVPVHGDFYEANVFTEGTEISSLLDVDSLGPGHRVDDYACLLGHMSVLDHLAPGTYKRLRPILDEWTRQAGRQVDPVSLWARAAGVVLSLVSGARREGNAPWRADAEGRLAAAESWLAGARQMYARRGTHINL</sequence>
<dbReference type="AlphaFoldDB" id="A0A2N6V530"/>
<reference evidence="2" key="1">
    <citation type="submission" date="2022-05" db="EMBL/GenBank/DDBJ databases">
        <title>Using nanopore sequencing to obtain complete genomes from saliva samples.</title>
        <authorList>
            <person name="Baker J.L."/>
        </authorList>
    </citation>
    <scope>NUCLEOTIDE SEQUENCE</scope>
    <source>
        <strain evidence="2">JCVI-JB-Ag32</strain>
    </source>
</reference>
<feature type="domain" description="Aminoglycoside phosphotransferase" evidence="1">
    <location>
        <begin position="153"/>
        <end position="323"/>
    </location>
</feature>
<dbReference type="Pfam" id="PF01636">
    <property type="entry name" value="APH"/>
    <property type="match status" value="1"/>
</dbReference>
<dbReference type="Proteomes" id="UP000830236">
    <property type="component" value="Chromosome"/>
</dbReference>
<evidence type="ECO:0000313" key="3">
    <source>
        <dbReference type="Proteomes" id="UP000830236"/>
    </source>
</evidence>
<dbReference type="RefSeq" id="WP_021603055.1">
    <property type="nucleotide sequence ID" value="NZ_PNHV01000001.1"/>
</dbReference>